<dbReference type="Pfam" id="PF00512">
    <property type="entry name" value="HisKA"/>
    <property type="match status" value="1"/>
</dbReference>
<evidence type="ECO:0000259" key="12">
    <source>
        <dbReference type="PROSITE" id="PS50110"/>
    </source>
</evidence>
<dbReference type="CDD" id="cd00082">
    <property type="entry name" value="HisKA"/>
    <property type="match status" value="1"/>
</dbReference>
<keyword evidence="5" id="KW-0547">Nucleotide-binding</keyword>
<gene>
    <name evidence="14" type="ORF">GGQ74_002383</name>
</gene>
<evidence type="ECO:0000256" key="6">
    <source>
        <dbReference type="ARBA" id="ARBA00022777"/>
    </source>
</evidence>
<evidence type="ECO:0000256" key="2">
    <source>
        <dbReference type="ARBA" id="ARBA00012438"/>
    </source>
</evidence>
<dbReference type="PROSITE" id="PS51833">
    <property type="entry name" value="HDOD"/>
    <property type="match status" value="1"/>
</dbReference>
<dbReference type="SUPFAM" id="SSF55874">
    <property type="entry name" value="ATPase domain of HSP90 chaperone/DNA topoisomerase II/histidine kinase"/>
    <property type="match status" value="1"/>
</dbReference>
<dbReference type="PROSITE" id="PS50109">
    <property type="entry name" value="HIS_KIN"/>
    <property type="match status" value="1"/>
</dbReference>
<dbReference type="InterPro" id="IPR003661">
    <property type="entry name" value="HisK_dim/P_dom"/>
</dbReference>
<dbReference type="Gene3D" id="1.10.3210.10">
    <property type="entry name" value="Hypothetical protein af1432"/>
    <property type="match status" value="1"/>
</dbReference>
<feature type="domain" description="Response regulatory" evidence="12">
    <location>
        <begin position="795"/>
        <end position="909"/>
    </location>
</feature>
<evidence type="ECO:0000256" key="7">
    <source>
        <dbReference type="ARBA" id="ARBA00022840"/>
    </source>
</evidence>
<evidence type="ECO:0000256" key="4">
    <source>
        <dbReference type="ARBA" id="ARBA00022679"/>
    </source>
</evidence>
<dbReference type="EMBL" id="JAATJA010000002">
    <property type="protein sequence ID" value="NJB68710.1"/>
    <property type="molecule type" value="Genomic_DNA"/>
</dbReference>
<keyword evidence="3 9" id="KW-0597">Phosphoprotein</keyword>
<keyword evidence="15" id="KW-1185">Reference proteome</keyword>
<dbReference type="InterPro" id="IPR005467">
    <property type="entry name" value="His_kinase_dom"/>
</dbReference>
<dbReference type="Gene3D" id="3.40.50.2300">
    <property type="match status" value="1"/>
</dbReference>
<dbReference type="SMART" id="SM00387">
    <property type="entry name" value="HATPase_c"/>
    <property type="match status" value="1"/>
</dbReference>
<dbReference type="SUPFAM" id="SSF109604">
    <property type="entry name" value="HD-domain/PDEase-like"/>
    <property type="match status" value="1"/>
</dbReference>
<feature type="domain" description="HDOD" evidence="13">
    <location>
        <begin position="47"/>
        <end position="243"/>
    </location>
</feature>
<dbReference type="PROSITE" id="PS50110">
    <property type="entry name" value="RESPONSE_REGULATORY"/>
    <property type="match status" value="1"/>
</dbReference>
<dbReference type="Proteomes" id="UP000580856">
    <property type="component" value="Unassembled WGS sequence"/>
</dbReference>
<dbReference type="InterPro" id="IPR001789">
    <property type="entry name" value="Sig_transdc_resp-reg_receiver"/>
</dbReference>
<dbReference type="InterPro" id="IPR013976">
    <property type="entry name" value="HDOD"/>
</dbReference>
<dbReference type="Gene3D" id="1.10.287.130">
    <property type="match status" value="1"/>
</dbReference>
<sequence length="914" mass="99012">MRIADDREAVPQFATHPTKALPMHSDDRSRFSESTDVKSVIRHIDQLPAPPAVATKILTEVMEGDADFREISRIIASDPALTLKVLKIANSMAYGYRGKIASVESAIATIGFATLKNALLSVIIRDAFFKEPHTRDPELLLIWKHTLACAVAAELVAARVRPELRNTAFAAGIVHDCGKLVLLTALPQTYEPLLATARRTGAALLDLEAETLGVEHTQAGKWLMQKWGLPDALVDAAWLHHQSPEALCDLGPEGLCIAITALADFLAHEVMADETARPADATRDALALRFGLSETDLDDIKKRIGEGYAERADMFELEQDAALFYFEALQRANAALSGMNAELFDTGDRLRRANRILEAIAVAGPALPELRDALDIFIFIAGTLRTRLSAREGFVYRMDAQEHALEGLYWKDATTREVRLPLTDDLAPVLDAADLPDELRAALSGLRARANACCGDGLPTALSCIKPYCIAPLVTADGFAGELLFTPDIEAGRLLPQEHAGYLQLAALVSASVERMSLLARLENRAERLATALRNLKRLNAKLVQAERLAAVGQLAAGAAHEINNPLAIIYARTQLLEHKETDEKKKRDFQQMLAQIERITSILNNLMDFARPAPPRIEKTSLNDVVTRATALVQGGLGKQGIRLETALDPNLSPILGDANQLEQVLLNLLINAEHAVAERIASQGSAATAGIIRVATRLGSAGRGAVLTVTDNGVGISKDNLSKIFDPFFTTKEEGKGTGLGLSTSYGIVTGHNGDLRYDSTPGRGTTATVLLPLAVPTGTPRSTPAGEADPQAILVVDDEQHIRDILREALEARGYAVDTAEDGDKGLAKLERRRYRLMLLDIRMPARDGLSLLAHAQHAAKEMPVIILTGMAGPEEIAQAEKLGAKRCIRKPFQIEALVKDIETVLAEVKT</sequence>
<dbReference type="Pfam" id="PF02518">
    <property type="entry name" value="HATPase_c"/>
    <property type="match status" value="1"/>
</dbReference>
<dbReference type="PANTHER" id="PTHR43065:SF10">
    <property type="entry name" value="PEROXIDE STRESS-ACTIVATED HISTIDINE KINASE MAK3"/>
    <property type="match status" value="1"/>
</dbReference>
<accession>A0A846QNW8</accession>
<dbReference type="InterPro" id="IPR003594">
    <property type="entry name" value="HATPase_dom"/>
</dbReference>
<dbReference type="SUPFAM" id="SSF52172">
    <property type="entry name" value="CheY-like"/>
    <property type="match status" value="1"/>
</dbReference>
<keyword evidence="7" id="KW-0067">ATP-binding</keyword>
<dbReference type="InterPro" id="IPR011006">
    <property type="entry name" value="CheY-like_superfamily"/>
</dbReference>
<comment type="caution">
    <text evidence="14">The sequence shown here is derived from an EMBL/GenBank/DDBJ whole genome shotgun (WGS) entry which is preliminary data.</text>
</comment>
<dbReference type="InterPro" id="IPR036890">
    <property type="entry name" value="HATPase_C_sf"/>
</dbReference>
<keyword evidence="6 14" id="KW-0418">Kinase</keyword>
<dbReference type="Gene3D" id="3.30.565.10">
    <property type="entry name" value="Histidine kinase-like ATPase, C-terminal domain"/>
    <property type="match status" value="1"/>
</dbReference>
<dbReference type="Pfam" id="PF08668">
    <property type="entry name" value="HDOD"/>
    <property type="match status" value="1"/>
</dbReference>
<evidence type="ECO:0000256" key="1">
    <source>
        <dbReference type="ARBA" id="ARBA00000085"/>
    </source>
</evidence>
<dbReference type="GO" id="GO:0000155">
    <property type="term" value="F:phosphorelay sensor kinase activity"/>
    <property type="evidence" value="ECO:0007669"/>
    <property type="project" value="InterPro"/>
</dbReference>
<keyword evidence="8" id="KW-0902">Two-component regulatory system</keyword>
<keyword evidence="4" id="KW-0808">Transferase</keyword>
<feature type="domain" description="Histidine kinase" evidence="11">
    <location>
        <begin position="558"/>
        <end position="778"/>
    </location>
</feature>
<dbReference type="InterPro" id="IPR036097">
    <property type="entry name" value="HisK_dim/P_sf"/>
</dbReference>
<organism evidence="14 15">
    <name type="scientific">Desulfobaculum xiamenense</name>
    <dbReference type="NCBI Taxonomy" id="995050"/>
    <lineage>
        <taxon>Bacteria</taxon>
        <taxon>Pseudomonadati</taxon>
        <taxon>Thermodesulfobacteriota</taxon>
        <taxon>Desulfovibrionia</taxon>
        <taxon>Desulfovibrionales</taxon>
        <taxon>Desulfovibrionaceae</taxon>
        <taxon>Desulfobaculum</taxon>
    </lineage>
</organism>
<evidence type="ECO:0000313" key="14">
    <source>
        <dbReference type="EMBL" id="NJB68710.1"/>
    </source>
</evidence>
<name>A0A846QNW8_9BACT</name>
<feature type="modified residue" description="4-aspartylphosphate" evidence="9">
    <location>
        <position position="844"/>
    </location>
</feature>
<evidence type="ECO:0000259" key="13">
    <source>
        <dbReference type="PROSITE" id="PS51833"/>
    </source>
</evidence>
<evidence type="ECO:0000313" key="15">
    <source>
        <dbReference type="Proteomes" id="UP000580856"/>
    </source>
</evidence>
<dbReference type="PANTHER" id="PTHR43065">
    <property type="entry name" value="SENSOR HISTIDINE KINASE"/>
    <property type="match status" value="1"/>
</dbReference>
<dbReference type="InterPro" id="IPR004358">
    <property type="entry name" value="Sig_transdc_His_kin-like_C"/>
</dbReference>
<dbReference type="EC" id="2.7.13.3" evidence="2"/>
<protein>
    <recommendedName>
        <fullName evidence="2">histidine kinase</fullName>
        <ecNumber evidence="2">2.7.13.3</ecNumber>
    </recommendedName>
</protein>
<keyword evidence="10" id="KW-0175">Coiled coil</keyword>
<evidence type="ECO:0000256" key="8">
    <source>
        <dbReference type="ARBA" id="ARBA00023012"/>
    </source>
</evidence>
<feature type="coiled-coil region" evidence="10">
    <location>
        <begin position="519"/>
        <end position="549"/>
    </location>
</feature>
<proteinExistence type="predicted"/>
<evidence type="ECO:0000256" key="3">
    <source>
        <dbReference type="ARBA" id="ARBA00022553"/>
    </source>
</evidence>
<dbReference type="SUPFAM" id="SSF47384">
    <property type="entry name" value="Homodimeric domain of signal transducing histidine kinase"/>
    <property type="match status" value="1"/>
</dbReference>
<comment type="catalytic activity">
    <reaction evidence="1">
        <text>ATP + protein L-histidine = ADP + protein N-phospho-L-histidine.</text>
        <dbReference type="EC" id="2.7.13.3"/>
    </reaction>
</comment>
<evidence type="ECO:0000256" key="10">
    <source>
        <dbReference type="SAM" id="Coils"/>
    </source>
</evidence>
<evidence type="ECO:0000259" key="11">
    <source>
        <dbReference type="PROSITE" id="PS50109"/>
    </source>
</evidence>
<evidence type="ECO:0000256" key="5">
    <source>
        <dbReference type="ARBA" id="ARBA00022741"/>
    </source>
</evidence>
<dbReference type="AlphaFoldDB" id="A0A846QNW8"/>
<dbReference type="Pfam" id="PF00072">
    <property type="entry name" value="Response_reg"/>
    <property type="match status" value="1"/>
</dbReference>
<reference evidence="14 15" key="1">
    <citation type="submission" date="2020-03" db="EMBL/GenBank/DDBJ databases">
        <title>Genomic Encyclopedia of Type Strains, Phase IV (KMG-IV): sequencing the most valuable type-strain genomes for metagenomic binning, comparative biology and taxonomic classification.</title>
        <authorList>
            <person name="Goeker M."/>
        </authorList>
    </citation>
    <scope>NUCLEOTIDE SEQUENCE [LARGE SCALE GENOMIC DNA]</scope>
    <source>
        <strain evidence="14 15">DSM 24233</strain>
    </source>
</reference>
<dbReference type="GO" id="GO:0005524">
    <property type="term" value="F:ATP binding"/>
    <property type="evidence" value="ECO:0007669"/>
    <property type="project" value="UniProtKB-KW"/>
</dbReference>
<dbReference type="SMART" id="SM00448">
    <property type="entry name" value="REC"/>
    <property type="match status" value="1"/>
</dbReference>
<dbReference type="PRINTS" id="PR00344">
    <property type="entry name" value="BCTRLSENSOR"/>
</dbReference>
<evidence type="ECO:0000256" key="9">
    <source>
        <dbReference type="PROSITE-ProRule" id="PRU00169"/>
    </source>
</evidence>
<dbReference type="SMART" id="SM00388">
    <property type="entry name" value="HisKA"/>
    <property type="match status" value="1"/>
</dbReference>